<evidence type="ECO:0000313" key="1">
    <source>
        <dbReference type="EMBL" id="KAF7839600.1"/>
    </source>
</evidence>
<gene>
    <name evidence="1" type="ORF">G2W53_008082</name>
</gene>
<sequence>MSSEMGVMARKKGKGIATFKNGHCALQGTRHHDLGIGYFSKEQGTMTSRLYPPRNEASRPRDWISLQGTRHLGELCVPSGMSIMAAWVDNLAMHHTNVDVNMSTCANIKTMGEPGL</sequence>
<evidence type="ECO:0000313" key="2">
    <source>
        <dbReference type="Proteomes" id="UP000634136"/>
    </source>
</evidence>
<reference evidence="1" key="1">
    <citation type="submission" date="2020-09" db="EMBL/GenBank/DDBJ databases">
        <title>Genome-Enabled Discovery of Anthraquinone Biosynthesis in Senna tora.</title>
        <authorList>
            <person name="Kang S.-H."/>
            <person name="Pandey R.P."/>
            <person name="Lee C.-M."/>
            <person name="Sim J.-S."/>
            <person name="Jeong J.-T."/>
            <person name="Choi B.-S."/>
            <person name="Jung M."/>
            <person name="Ginzburg D."/>
            <person name="Zhao K."/>
            <person name="Won S.Y."/>
            <person name="Oh T.-J."/>
            <person name="Yu Y."/>
            <person name="Kim N.-H."/>
            <person name="Lee O.R."/>
            <person name="Lee T.-H."/>
            <person name="Bashyal P."/>
            <person name="Kim T.-S."/>
            <person name="Lee W.-H."/>
            <person name="Kawkins C."/>
            <person name="Kim C.-K."/>
            <person name="Kim J.S."/>
            <person name="Ahn B.O."/>
            <person name="Rhee S.Y."/>
            <person name="Sohng J.K."/>
        </authorList>
    </citation>
    <scope>NUCLEOTIDE SEQUENCE</scope>
    <source>
        <tissue evidence="1">Leaf</tissue>
    </source>
</reference>
<proteinExistence type="predicted"/>
<comment type="caution">
    <text evidence="1">The sequence shown here is derived from an EMBL/GenBank/DDBJ whole genome shotgun (WGS) entry which is preliminary data.</text>
</comment>
<dbReference type="Proteomes" id="UP000634136">
    <property type="component" value="Unassembled WGS sequence"/>
</dbReference>
<name>A0A834X7V3_9FABA</name>
<protein>
    <submittedName>
        <fullName evidence="1">Uncharacterized protein</fullName>
    </submittedName>
</protein>
<dbReference type="EMBL" id="JAAIUW010000003">
    <property type="protein sequence ID" value="KAF7839600.1"/>
    <property type="molecule type" value="Genomic_DNA"/>
</dbReference>
<organism evidence="1 2">
    <name type="scientific">Senna tora</name>
    <dbReference type="NCBI Taxonomy" id="362788"/>
    <lineage>
        <taxon>Eukaryota</taxon>
        <taxon>Viridiplantae</taxon>
        <taxon>Streptophyta</taxon>
        <taxon>Embryophyta</taxon>
        <taxon>Tracheophyta</taxon>
        <taxon>Spermatophyta</taxon>
        <taxon>Magnoliopsida</taxon>
        <taxon>eudicotyledons</taxon>
        <taxon>Gunneridae</taxon>
        <taxon>Pentapetalae</taxon>
        <taxon>rosids</taxon>
        <taxon>fabids</taxon>
        <taxon>Fabales</taxon>
        <taxon>Fabaceae</taxon>
        <taxon>Caesalpinioideae</taxon>
        <taxon>Cassia clade</taxon>
        <taxon>Senna</taxon>
    </lineage>
</organism>
<accession>A0A834X7V3</accession>
<keyword evidence="2" id="KW-1185">Reference proteome</keyword>
<dbReference type="AlphaFoldDB" id="A0A834X7V3"/>